<dbReference type="Proteomes" id="UP001525566">
    <property type="component" value="Unassembled WGS sequence"/>
</dbReference>
<comment type="caution">
    <text evidence="1">The sequence shown here is derived from an EMBL/GenBank/DDBJ whole genome shotgun (WGS) entry which is preliminary data.</text>
</comment>
<sequence>MKFTNDFFSPTSTDPADDLVQLVDSYSLENVNYQKVTHWYHEANPVAMTDALCDGIIYRKRNSEYYALTSFLAGKPINIELFGAKGDSTTDDTQAFLKAADFVNRLYDFVSVDPSNPSERFSLELQSVTLVGNSPVGYKITNTVLFKKPVNFIVDRIFYRGTSDKTALIFQNSFKNTITTNISGTPVANASSDNYVGILLQGSQHSKMYLGASFFTKGIVCDANNSPGIFSGFAWNEIQLKSMQSNLDAFVIRNSNDGWANANRVIGGEFGSFTGLLDASTVTRRRTFVKFEKDAASKGCNSWLFLNQAFEWGHDLDPWETLCFDFSAAPCYGISISEPRIEIKTGERIGIFHRGSEFNFNSSQIHYLTYFTDQDGVKYIGEKPVVLLDEDLSEDLKTNGSDSHFYVKNLEPFNELTGLFPNADYDNQFCQVFKINDHNTNLWVQWHRYPQFVLFDENRQIITDITLLQAQKNLLDFRPQDYWIDENGPSPEVRIIRIGAKDEGDYVNNMYFIPEAKYVGIIQSPFENARLKVMINRADRGKIEKVKFLQIPSETYSTVNDPSDSSMVGFNFNTGEKFYNFNTHKTTVIKESGVGSALSGYTVDAAVGSRSFIVKTGDMTKLSLGTIFYINTAGGTVRFKIASKAGNVITANIPSHVTVTDADITFPICTFDSY</sequence>
<dbReference type="Gene3D" id="2.160.20.10">
    <property type="entry name" value="Single-stranded right-handed beta-helix, Pectin lyase-like"/>
    <property type="match status" value="1"/>
</dbReference>
<gene>
    <name evidence="1" type="ORF">N0B48_15895</name>
</gene>
<reference evidence="1 2" key="1">
    <citation type="submission" date="2022-09" db="EMBL/GenBank/DDBJ databases">
        <title>Chryseobacterium oleae sp.nov., isolated from the inter-root soil of Pyrola calliantha H. Andr. in Tibet.</title>
        <authorList>
            <person name="Li Z."/>
        </authorList>
    </citation>
    <scope>NUCLEOTIDE SEQUENCE [LARGE SCALE GENOMIC DNA]</scope>
    <source>
        <strain evidence="2">pc1-10</strain>
    </source>
</reference>
<evidence type="ECO:0000313" key="2">
    <source>
        <dbReference type="Proteomes" id="UP001525566"/>
    </source>
</evidence>
<dbReference type="RefSeq" id="WP_259839795.1">
    <property type="nucleotide sequence ID" value="NZ_JAOAMU010000005.1"/>
</dbReference>
<dbReference type="InterPro" id="IPR011050">
    <property type="entry name" value="Pectin_lyase_fold/virulence"/>
</dbReference>
<accession>A0ABT2IX01</accession>
<organism evidence="1 2">
    <name type="scientific">Chryseobacterium herbae</name>
    <dbReference type="NCBI Taxonomy" id="2976476"/>
    <lineage>
        <taxon>Bacteria</taxon>
        <taxon>Pseudomonadati</taxon>
        <taxon>Bacteroidota</taxon>
        <taxon>Flavobacteriia</taxon>
        <taxon>Flavobacteriales</taxon>
        <taxon>Weeksellaceae</taxon>
        <taxon>Chryseobacterium group</taxon>
        <taxon>Chryseobacterium</taxon>
    </lineage>
</organism>
<name>A0ABT2IX01_9FLAO</name>
<keyword evidence="2" id="KW-1185">Reference proteome</keyword>
<dbReference type="InterPro" id="IPR012334">
    <property type="entry name" value="Pectin_lyas_fold"/>
</dbReference>
<dbReference type="SUPFAM" id="SSF51126">
    <property type="entry name" value="Pectin lyase-like"/>
    <property type="match status" value="1"/>
</dbReference>
<protein>
    <submittedName>
        <fullName evidence="1">Uncharacterized protein</fullName>
    </submittedName>
</protein>
<proteinExistence type="predicted"/>
<dbReference type="EMBL" id="JAOAMU010000005">
    <property type="protein sequence ID" value="MCT2563378.1"/>
    <property type="molecule type" value="Genomic_DNA"/>
</dbReference>
<evidence type="ECO:0000313" key="1">
    <source>
        <dbReference type="EMBL" id="MCT2563378.1"/>
    </source>
</evidence>